<dbReference type="GO" id="GO:0003724">
    <property type="term" value="F:RNA helicase activity"/>
    <property type="evidence" value="ECO:0007669"/>
    <property type="project" value="UniProtKB-EC"/>
</dbReference>
<proteinExistence type="predicted"/>
<dbReference type="PANTHER" id="PTHR12131">
    <property type="entry name" value="ATP-DEPENDENT RNA AND DNA HELICASE"/>
    <property type="match status" value="1"/>
</dbReference>
<evidence type="ECO:0000313" key="12">
    <source>
        <dbReference type="Proteomes" id="UP001219525"/>
    </source>
</evidence>
<dbReference type="Gene3D" id="3.40.50.300">
    <property type="entry name" value="P-loop containing nucleotide triphosphate hydrolases"/>
    <property type="match status" value="2"/>
</dbReference>
<dbReference type="Proteomes" id="UP001219525">
    <property type="component" value="Unassembled WGS sequence"/>
</dbReference>
<dbReference type="Pfam" id="PF00271">
    <property type="entry name" value="Helicase_C"/>
    <property type="match status" value="1"/>
</dbReference>
<comment type="caution">
    <text evidence="11">The sequence shown here is derived from an EMBL/GenBank/DDBJ whole genome shotgun (WGS) entry which is preliminary data.</text>
</comment>
<dbReference type="InterPro" id="IPR050699">
    <property type="entry name" value="RNA-DNA_Helicase"/>
</dbReference>
<dbReference type="FunFam" id="3.40.50.300:FF:000957">
    <property type="entry name" value="ATP-dependent RNA helicase SUV3L, mitochondrial"/>
    <property type="match status" value="1"/>
</dbReference>
<dbReference type="GO" id="GO:0045025">
    <property type="term" value="C:mitochondrial degradosome"/>
    <property type="evidence" value="ECO:0007669"/>
    <property type="project" value="TreeGrafter"/>
</dbReference>
<evidence type="ECO:0000313" key="11">
    <source>
        <dbReference type="EMBL" id="KAJ7221513.1"/>
    </source>
</evidence>
<comment type="catalytic activity">
    <reaction evidence="9">
        <text>ATP + H2O = ADP + phosphate + H(+)</text>
        <dbReference type="Rhea" id="RHEA:13065"/>
        <dbReference type="ChEBI" id="CHEBI:15377"/>
        <dbReference type="ChEBI" id="CHEBI:15378"/>
        <dbReference type="ChEBI" id="CHEBI:30616"/>
        <dbReference type="ChEBI" id="CHEBI:43474"/>
        <dbReference type="ChEBI" id="CHEBI:456216"/>
        <dbReference type="EC" id="3.6.4.13"/>
    </reaction>
</comment>
<keyword evidence="5" id="KW-0347">Helicase</keyword>
<dbReference type="GO" id="GO:0000965">
    <property type="term" value="P:mitochondrial RNA 3'-end processing"/>
    <property type="evidence" value="ECO:0007669"/>
    <property type="project" value="TreeGrafter"/>
</dbReference>
<evidence type="ECO:0000256" key="3">
    <source>
        <dbReference type="ARBA" id="ARBA00022741"/>
    </source>
</evidence>
<dbReference type="InterPro" id="IPR055206">
    <property type="entry name" value="DEXQc_SUV3"/>
</dbReference>
<evidence type="ECO:0000256" key="8">
    <source>
        <dbReference type="ARBA" id="ARBA00023128"/>
    </source>
</evidence>
<dbReference type="Pfam" id="PF22527">
    <property type="entry name" value="DEXQc_Suv3"/>
    <property type="match status" value="1"/>
</dbReference>
<evidence type="ECO:0000259" key="10">
    <source>
        <dbReference type="PROSITE" id="PS51194"/>
    </source>
</evidence>
<dbReference type="SMART" id="SM00490">
    <property type="entry name" value="HELICc"/>
    <property type="match status" value="1"/>
</dbReference>
<dbReference type="GO" id="GO:0016787">
    <property type="term" value="F:hydrolase activity"/>
    <property type="evidence" value="ECO:0007669"/>
    <property type="project" value="UniProtKB-KW"/>
</dbReference>
<dbReference type="CDD" id="cd18805">
    <property type="entry name" value="SF2_C_suv3"/>
    <property type="match status" value="1"/>
</dbReference>
<keyword evidence="12" id="KW-1185">Reference proteome</keyword>
<dbReference type="Gene3D" id="1.20.58.1080">
    <property type="match status" value="1"/>
</dbReference>
<dbReference type="PANTHER" id="PTHR12131:SF1">
    <property type="entry name" value="ATP-DEPENDENT RNA HELICASE SUPV3L1, MITOCHONDRIAL-RELATED"/>
    <property type="match status" value="1"/>
</dbReference>
<evidence type="ECO:0000256" key="6">
    <source>
        <dbReference type="ARBA" id="ARBA00022840"/>
    </source>
</evidence>
<dbReference type="InterPro" id="IPR001650">
    <property type="entry name" value="Helicase_C-like"/>
</dbReference>
<dbReference type="Gene3D" id="1.20.272.40">
    <property type="match status" value="1"/>
</dbReference>
<sequence length="753" mass="83455">MQGLLWARCRPRIASLHLVGHRFRTAKAIRRPPPRGKGTENEDNRLSSRGLEAINLSSQGVLAYFHANVESWTLRGAVRDRLVSFGAPSGDAMKLLSAFARDASSGFFDSPDATEKFQLMKLCGTDAMEADITFSNIFFRWLGARQTAQAPVRGVNPATVRTLMGLSDAATNEHPEEEFEPARRMRRKLIMHVGPTNSGKTYQALRALAASKVGVYAGPLRLLAHEIWERLNLGQVAPLGATEEQIAAAIKFGPSVDNPFARKCNMITGEEQKIVDDFATLTSCTVEMLRMHVRCDVAVIDEIQMIAEPERGSSWTRAVLGMCAQEIHLCGEETAVPLIEKIVKDTGDELVVNRYNRLTPLEVEKQSLEMDFSRIQKGDCFVTFSRSSIFALKKQVEQETPMKCAVVYGRLPPEIRSEQAALFNDPDSGYDVLIGSDAIGMGLNLKIRRVIFEAVRKFSGSGGVKLLSNSLIKQIAGRAGRFGMQGSDEKPGGFVTTLNTEDLSVLHKTMPVKIPALSQARLSLTAIHIANIVSNLPPDASTETIHLAAMHAGRFPFLYRAGLVNHLSTVGEYLDSQGHFTLADRLLLISAPFPWRDRTAMGAITAFLSAHYENMHVDVVATMTKLGYLEKLLDAENAMEHDGRKVSGRKFKPSVELKDLELFHKILVLYLWLSYRNPVAYAGYDIASEWKVRVEKVLHWCLKEMTYQSGGSYGQDAATKKPPIEFRGRQMRGFESEEKEDKPEAVVVTGLAV</sequence>
<evidence type="ECO:0000256" key="7">
    <source>
        <dbReference type="ARBA" id="ARBA00022946"/>
    </source>
</evidence>
<dbReference type="InterPro" id="IPR027417">
    <property type="entry name" value="P-loop_NTPase"/>
</dbReference>
<dbReference type="EC" id="3.6.4.13" evidence="2"/>
<dbReference type="GO" id="GO:0005524">
    <property type="term" value="F:ATP binding"/>
    <property type="evidence" value="ECO:0007669"/>
    <property type="project" value="UniProtKB-KW"/>
</dbReference>
<name>A0AAD6VSK7_9AGAR</name>
<dbReference type="AlphaFoldDB" id="A0AAD6VSK7"/>
<organism evidence="11 12">
    <name type="scientific">Mycena pura</name>
    <dbReference type="NCBI Taxonomy" id="153505"/>
    <lineage>
        <taxon>Eukaryota</taxon>
        <taxon>Fungi</taxon>
        <taxon>Dikarya</taxon>
        <taxon>Basidiomycota</taxon>
        <taxon>Agaricomycotina</taxon>
        <taxon>Agaricomycetes</taxon>
        <taxon>Agaricomycetidae</taxon>
        <taxon>Agaricales</taxon>
        <taxon>Marasmiineae</taxon>
        <taxon>Mycenaceae</taxon>
        <taxon>Mycena</taxon>
    </lineage>
</organism>
<dbReference type="EMBL" id="JARJCW010000008">
    <property type="protein sequence ID" value="KAJ7221513.1"/>
    <property type="molecule type" value="Genomic_DNA"/>
</dbReference>
<dbReference type="FunFam" id="3.40.50.300:FF:000269">
    <property type="entry name" value="ATP-dependent RNA helicase SUPV3L1, mitochondrial"/>
    <property type="match status" value="1"/>
</dbReference>
<feature type="domain" description="Helicase C-terminal" evidence="10">
    <location>
        <begin position="367"/>
        <end position="528"/>
    </location>
</feature>
<keyword evidence="7" id="KW-0809">Transit peptide</keyword>
<keyword evidence="3" id="KW-0547">Nucleotide-binding</keyword>
<dbReference type="PROSITE" id="PS51194">
    <property type="entry name" value="HELICASE_CTER"/>
    <property type="match status" value="1"/>
</dbReference>
<reference evidence="11" key="1">
    <citation type="submission" date="2023-03" db="EMBL/GenBank/DDBJ databases">
        <title>Massive genome expansion in bonnet fungi (Mycena s.s.) driven by repeated elements and novel gene families across ecological guilds.</title>
        <authorList>
            <consortium name="Lawrence Berkeley National Laboratory"/>
            <person name="Harder C.B."/>
            <person name="Miyauchi S."/>
            <person name="Viragh M."/>
            <person name="Kuo A."/>
            <person name="Thoen E."/>
            <person name="Andreopoulos B."/>
            <person name="Lu D."/>
            <person name="Skrede I."/>
            <person name="Drula E."/>
            <person name="Henrissat B."/>
            <person name="Morin E."/>
            <person name="Kohler A."/>
            <person name="Barry K."/>
            <person name="LaButti K."/>
            <person name="Morin E."/>
            <person name="Salamov A."/>
            <person name="Lipzen A."/>
            <person name="Mereny Z."/>
            <person name="Hegedus B."/>
            <person name="Baldrian P."/>
            <person name="Stursova M."/>
            <person name="Weitz H."/>
            <person name="Taylor A."/>
            <person name="Grigoriev I.V."/>
            <person name="Nagy L.G."/>
            <person name="Martin F."/>
            <person name="Kauserud H."/>
        </authorList>
    </citation>
    <scope>NUCLEOTIDE SEQUENCE</scope>
    <source>
        <strain evidence="11">9144</strain>
    </source>
</reference>
<evidence type="ECO:0000256" key="9">
    <source>
        <dbReference type="ARBA" id="ARBA00047984"/>
    </source>
</evidence>
<dbReference type="SUPFAM" id="SSF52540">
    <property type="entry name" value="P-loop containing nucleoside triphosphate hydrolases"/>
    <property type="match status" value="1"/>
</dbReference>
<accession>A0AAD6VSK7</accession>
<keyword evidence="6" id="KW-0067">ATP-binding</keyword>
<dbReference type="Pfam" id="PF12513">
    <property type="entry name" value="SUV3_C"/>
    <property type="match status" value="1"/>
</dbReference>
<dbReference type="CDD" id="cd17913">
    <property type="entry name" value="DEXQc_Suv3"/>
    <property type="match status" value="1"/>
</dbReference>
<keyword evidence="8" id="KW-0496">Mitochondrion</keyword>
<evidence type="ECO:0000256" key="2">
    <source>
        <dbReference type="ARBA" id="ARBA00012552"/>
    </source>
</evidence>
<dbReference type="InterPro" id="IPR044774">
    <property type="entry name" value="Suv3_DEXQc"/>
</dbReference>
<evidence type="ECO:0000256" key="4">
    <source>
        <dbReference type="ARBA" id="ARBA00022801"/>
    </source>
</evidence>
<gene>
    <name evidence="11" type="ORF">GGX14DRAFT_353649</name>
</gene>
<evidence type="ECO:0000256" key="5">
    <source>
        <dbReference type="ARBA" id="ARBA00022806"/>
    </source>
</evidence>
<comment type="subcellular location">
    <subcellularLocation>
        <location evidence="1">Mitochondrion</location>
    </subcellularLocation>
</comment>
<evidence type="ECO:0000256" key="1">
    <source>
        <dbReference type="ARBA" id="ARBA00004173"/>
    </source>
</evidence>
<keyword evidence="4 11" id="KW-0378">Hydrolase</keyword>
<protein>
    <recommendedName>
        <fullName evidence="2">RNA helicase</fullName>
        <ecNumber evidence="2">3.6.4.13</ecNumber>
    </recommendedName>
</protein>
<dbReference type="InterPro" id="IPR022192">
    <property type="entry name" value="SUV3_C"/>
</dbReference>